<proteinExistence type="predicted"/>
<dbReference type="RefSeq" id="XP_016619493.1">
    <property type="nucleotide sequence ID" value="XM_016764411.1"/>
</dbReference>
<keyword evidence="3" id="KW-1185">Reference proteome</keyword>
<dbReference type="GO" id="GO:0019632">
    <property type="term" value="P:shikimate metabolic process"/>
    <property type="evidence" value="ECO:0007669"/>
    <property type="project" value="TreeGrafter"/>
</dbReference>
<protein>
    <recommendedName>
        <fullName evidence="1">Shikimate dehydrogenase substrate binding N-terminal domain-containing protein</fullName>
    </recommendedName>
</protein>
<dbReference type="Proteomes" id="UP000053789">
    <property type="component" value="Unassembled WGS sequence"/>
</dbReference>
<dbReference type="VEuPathDB" id="FungiDB:Z519_06673"/>
<dbReference type="InterPro" id="IPR022893">
    <property type="entry name" value="Shikimate_DH_fam"/>
</dbReference>
<dbReference type="HOGENOM" id="CLU_044063_1_0_1"/>
<dbReference type="SUPFAM" id="SSF51735">
    <property type="entry name" value="NAD(P)-binding Rossmann-fold domains"/>
    <property type="match status" value="1"/>
</dbReference>
<dbReference type="GO" id="GO:0004764">
    <property type="term" value="F:shikimate 3-dehydrogenase (NADP+) activity"/>
    <property type="evidence" value="ECO:0007669"/>
    <property type="project" value="InterPro"/>
</dbReference>
<dbReference type="PANTHER" id="PTHR21089:SF1">
    <property type="entry name" value="BIFUNCTIONAL 3-DEHYDROQUINATE DEHYDRATASE_SHIKIMATE DEHYDROGENASE, CHLOROPLASTIC"/>
    <property type="match status" value="1"/>
</dbReference>
<dbReference type="SUPFAM" id="SSF53223">
    <property type="entry name" value="Aminoacid dehydrogenase-like, N-terminal domain"/>
    <property type="match status" value="1"/>
</dbReference>
<dbReference type="AlphaFoldDB" id="A0A0D2I7M1"/>
<dbReference type="GO" id="GO:0009423">
    <property type="term" value="P:chorismate biosynthetic process"/>
    <property type="evidence" value="ECO:0007669"/>
    <property type="project" value="TreeGrafter"/>
</dbReference>
<evidence type="ECO:0000259" key="1">
    <source>
        <dbReference type="Pfam" id="PF08501"/>
    </source>
</evidence>
<dbReference type="Pfam" id="PF08501">
    <property type="entry name" value="Shikimate_dh_N"/>
    <property type="match status" value="1"/>
</dbReference>
<dbReference type="GeneID" id="27699601"/>
<gene>
    <name evidence="2" type="ORF">Z519_06673</name>
</gene>
<dbReference type="PANTHER" id="PTHR21089">
    <property type="entry name" value="SHIKIMATE DEHYDROGENASE"/>
    <property type="match status" value="1"/>
</dbReference>
<evidence type="ECO:0000313" key="2">
    <source>
        <dbReference type="EMBL" id="KIW92824.1"/>
    </source>
</evidence>
<dbReference type="CDD" id="cd01065">
    <property type="entry name" value="NAD_bind_Shikimate_DH"/>
    <property type="match status" value="1"/>
</dbReference>
<organism evidence="2 3">
    <name type="scientific">Cladophialophora bantiana (strain ATCC 10958 / CBS 173.52 / CDC B-1940 / NIH 8579)</name>
    <name type="common">Xylohypha bantiana</name>
    <dbReference type="NCBI Taxonomy" id="1442370"/>
    <lineage>
        <taxon>Eukaryota</taxon>
        <taxon>Fungi</taxon>
        <taxon>Dikarya</taxon>
        <taxon>Ascomycota</taxon>
        <taxon>Pezizomycotina</taxon>
        <taxon>Eurotiomycetes</taxon>
        <taxon>Chaetothyriomycetidae</taxon>
        <taxon>Chaetothyriales</taxon>
        <taxon>Herpotrichiellaceae</taxon>
        <taxon>Cladophialophora</taxon>
    </lineage>
</organism>
<dbReference type="Gene3D" id="3.40.50.10860">
    <property type="entry name" value="Leucine Dehydrogenase, chain A, domain 1"/>
    <property type="match status" value="1"/>
</dbReference>
<name>A0A0D2I7M1_CLAB1</name>
<accession>A0A0D2I7M1</accession>
<feature type="domain" description="Shikimate dehydrogenase substrate binding N-terminal" evidence="1">
    <location>
        <begin position="39"/>
        <end position="119"/>
    </location>
</feature>
<dbReference type="EMBL" id="KN846988">
    <property type="protein sequence ID" value="KIW92824.1"/>
    <property type="molecule type" value="Genomic_DNA"/>
</dbReference>
<dbReference type="InterPro" id="IPR046346">
    <property type="entry name" value="Aminoacid_DH-like_N_sf"/>
</dbReference>
<dbReference type="Gene3D" id="3.40.50.720">
    <property type="entry name" value="NAD(P)-binding Rossmann-like Domain"/>
    <property type="match status" value="1"/>
</dbReference>
<reference evidence="2" key="1">
    <citation type="submission" date="2015-01" db="EMBL/GenBank/DDBJ databases">
        <title>The Genome Sequence of Cladophialophora bantiana CBS 173.52.</title>
        <authorList>
            <consortium name="The Broad Institute Genomics Platform"/>
            <person name="Cuomo C."/>
            <person name="de Hoog S."/>
            <person name="Gorbushina A."/>
            <person name="Stielow B."/>
            <person name="Teixiera M."/>
            <person name="Abouelleil A."/>
            <person name="Chapman S.B."/>
            <person name="Priest M."/>
            <person name="Young S.K."/>
            <person name="Wortman J."/>
            <person name="Nusbaum C."/>
            <person name="Birren B."/>
        </authorList>
    </citation>
    <scope>NUCLEOTIDE SEQUENCE [LARGE SCALE GENOMIC DNA]</scope>
    <source>
        <strain evidence="2">CBS 173.52</strain>
    </source>
</reference>
<dbReference type="InterPro" id="IPR013708">
    <property type="entry name" value="Shikimate_DH-bd_N"/>
</dbReference>
<dbReference type="InterPro" id="IPR036291">
    <property type="entry name" value="NAD(P)-bd_dom_sf"/>
</dbReference>
<dbReference type="OrthoDB" id="204377at2759"/>
<evidence type="ECO:0000313" key="3">
    <source>
        <dbReference type="Proteomes" id="UP000053789"/>
    </source>
</evidence>
<sequence>MDSAAITSHDQMNMLDQSYVYGRSPLTPDSKSKRLRTYLFGGRISHSHSPAINSRLFASAGASWTYELCETTDPQRFLDVLHQPDCIGASVTMPNKVTFMAALDDLTEEAQAIGAVNTVFIRLDKQGRRRYIGTNTDCVGIRETLLHNSPAIRDSAYGQSALVIGAGGAARSALFALWTWFQPCEIYLTNRLQSEAADLIRGIQKSIPGIKVRYVDSVAEAQRLPAPGIVIGTVPDHEPREAGELLSWQICEAFLRSRDGGGKGAVLDMCYQPARTRLLKLAEQCGWAIMLGTEVLVRVGVAQQTLWLEREPESCGVRQALHFMQRTSRL</sequence>